<name>A0A423X120_9PEZI</name>
<protein>
    <submittedName>
        <fullName evidence="2">Uncharacterized protein</fullName>
    </submittedName>
</protein>
<proteinExistence type="predicted"/>
<dbReference type="AlphaFoldDB" id="A0A423X120"/>
<dbReference type="EMBL" id="LKEA01000004">
    <property type="protein sequence ID" value="ROW09559.1"/>
    <property type="molecule type" value="Genomic_DNA"/>
</dbReference>
<reference evidence="2 3" key="1">
    <citation type="submission" date="2015-09" db="EMBL/GenBank/DDBJ databases">
        <title>Host preference determinants of Valsa canker pathogens revealed by comparative genomics.</title>
        <authorList>
            <person name="Yin Z."/>
            <person name="Huang L."/>
        </authorList>
    </citation>
    <scope>NUCLEOTIDE SEQUENCE [LARGE SCALE GENOMIC DNA]</scope>
    <source>
        <strain evidence="2 3">03-1</strain>
    </source>
</reference>
<sequence>MPFKIRLEALSDHGLDGLISARPPRLLAGGGISSLPKVFAHVYNIADTKQRKISRKPAILDLRSCMANHEFWGMQGQRTAVITSYFPQINVPQLRAPLEIRKPAALVNTDFSRPRSQRDNRRPASHPHPLRSHCPWPGHSRTRTTRPRRRAHLFSQAEKEALQKLLPTIEEEAEGDEDKGSDDIHGLASASGPDLVPSIVISNYDSILGSDGLGNPNGPTKMEIWVPEAAHRNEESTATYPYPCWDIDGGEIQDFVRGRLVI</sequence>
<evidence type="ECO:0000313" key="2">
    <source>
        <dbReference type="EMBL" id="ROW09559.1"/>
    </source>
</evidence>
<accession>A0A423X120</accession>
<organism evidence="2 3">
    <name type="scientific">Cytospora schulzeri</name>
    <dbReference type="NCBI Taxonomy" id="448051"/>
    <lineage>
        <taxon>Eukaryota</taxon>
        <taxon>Fungi</taxon>
        <taxon>Dikarya</taxon>
        <taxon>Ascomycota</taxon>
        <taxon>Pezizomycotina</taxon>
        <taxon>Sordariomycetes</taxon>
        <taxon>Sordariomycetidae</taxon>
        <taxon>Diaporthales</taxon>
        <taxon>Cytosporaceae</taxon>
        <taxon>Cytospora</taxon>
    </lineage>
</organism>
<dbReference type="Proteomes" id="UP000283895">
    <property type="component" value="Unassembled WGS sequence"/>
</dbReference>
<feature type="compositionally biased region" description="Basic and acidic residues" evidence="1">
    <location>
        <begin position="112"/>
        <end position="122"/>
    </location>
</feature>
<feature type="region of interest" description="Disordered" evidence="1">
    <location>
        <begin position="109"/>
        <end position="147"/>
    </location>
</feature>
<keyword evidence="3" id="KW-1185">Reference proteome</keyword>
<gene>
    <name evidence="2" type="ORF">VMCG_02305</name>
</gene>
<evidence type="ECO:0000256" key="1">
    <source>
        <dbReference type="SAM" id="MobiDB-lite"/>
    </source>
</evidence>
<evidence type="ECO:0000313" key="3">
    <source>
        <dbReference type="Proteomes" id="UP000283895"/>
    </source>
</evidence>
<comment type="caution">
    <text evidence="2">The sequence shown here is derived from an EMBL/GenBank/DDBJ whole genome shotgun (WGS) entry which is preliminary data.</text>
</comment>